<sequence length="257" mass="27099">METHRPLPRSVLLALWLAQPPRTRSQARHAMAAIQGDDEPHVVEGLTPQPTGLDQLLTGLGELREVAAVLPVPGDLGVPPDVAALAADAGECVLALGEDGGWAVVPEIEEFGSLGDQGHLVTWRLRALPSGRRSLVGAFGTLGEAQADLRATLRQAVTALDDLDVARWRPEAAEALAQLRSAPGLTDLPPVDQRCLSTLLEAARLQMIVELATSDEGGAVNVWQADQRATALREVGRAARRAVAAATLAASQPSTDR</sequence>
<dbReference type="RefSeq" id="WP_304601138.1">
    <property type="nucleotide sequence ID" value="NZ_JAUQYO010000001.1"/>
</dbReference>
<protein>
    <submittedName>
        <fullName evidence="1">Uncharacterized protein</fullName>
    </submittedName>
</protein>
<dbReference type="Proteomes" id="UP001232536">
    <property type="component" value="Unassembled WGS sequence"/>
</dbReference>
<accession>A0ABT9DEJ8</accession>
<organism evidence="1 2">
    <name type="scientific">Actinotalea lenta</name>
    <dbReference type="NCBI Taxonomy" id="3064654"/>
    <lineage>
        <taxon>Bacteria</taxon>
        <taxon>Bacillati</taxon>
        <taxon>Actinomycetota</taxon>
        <taxon>Actinomycetes</taxon>
        <taxon>Micrococcales</taxon>
        <taxon>Cellulomonadaceae</taxon>
        <taxon>Actinotalea</taxon>
    </lineage>
</organism>
<name>A0ABT9DEJ8_9CELL</name>
<keyword evidence="2" id="KW-1185">Reference proteome</keyword>
<evidence type="ECO:0000313" key="1">
    <source>
        <dbReference type="EMBL" id="MDO8107517.1"/>
    </source>
</evidence>
<reference evidence="1 2" key="1">
    <citation type="submission" date="2023-07" db="EMBL/GenBank/DDBJ databases">
        <title>Description of novel actinomycetes strains, isolated from tidal flat sediment.</title>
        <authorList>
            <person name="Lu C."/>
        </authorList>
    </citation>
    <scope>NUCLEOTIDE SEQUENCE [LARGE SCALE GENOMIC DNA]</scope>
    <source>
        <strain evidence="1 2">SYSU T00b441</strain>
    </source>
</reference>
<gene>
    <name evidence="1" type="ORF">Q6348_09955</name>
</gene>
<dbReference type="EMBL" id="JAUQYP010000001">
    <property type="protein sequence ID" value="MDO8107517.1"/>
    <property type="molecule type" value="Genomic_DNA"/>
</dbReference>
<evidence type="ECO:0000313" key="2">
    <source>
        <dbReference type="Proteomes" id="UP001232536"/>
    </source>
</evidence>
<comment type="caution">
    <text evidence="1">The sequence shown here is derived from an EMBL/GenBank/DDBJ whole genome shotgun (WGS) entry which is preliminary data.</text>
</comment>
<proteinExistence type="predicted"/>